<dbReference type="Pfam" id="PF04864">
    <property type="entry name" value="Alliinase_C"/>
    <property type="match status" value="1"/>
</dbReference>
<keyword evidence="4" id="KW-1185">Reference proteome</keyword>
<evidence type="ECO:0000256" key="1">
    <source>
        <dbReference type="ARBA" id="ARBA00006312"/>
    </source>
</evidence>
<protein>
    <recommendedName>
        <fullName evidence="2">Alliinase C-terminal domain-containing protein</fullName>
    </recommendedName>
</protein>
<accession>A0A9J5Z2S2</accession>
<dbReference type="Proteomes" id="UP000824120">
    <property type="component" value="Chromosome 5"/>
</dbReference>
<dbReference type="InterPro" id="IPR015421">
    <property type="entry name" value="PyrdxlP-dep_Trfase_major"/>
</dbReference>
<gene>
    <name evidence="3" type="ORF">H5410_027748</name>
</gene>
<reference evidence="3 4" key="1">
    <citation type="submission" date="2020-09" db="EMBL/GenBank/DDBJ databases">
        <title>De no assembly of potato wild relative species, Solanum commersonii.</title>
        <authorList>
            <person name="Cho K."/>
        </authorList>
    </citation>
    <scope>NUCLEOTIDE SEQUENCE [LARGE SCALE GENOMIC DNA]</scope>
    <source>
        <strain evidence="3">LZ3.2</strain>
        <tissue evidence="3">Leaf</tissue>
    </source>
</reference>
<dbReference type="Gene3D" id="3.90.1150.10">
    <property type="entry name" value="Aspartate Aminotransferase, domain 1"/>
    <property type="match status" value="1"/>
</dbReference>
<organism evidence="3 4">
    <name type="scientific">Solanum commersonii</name>
    <name type="common">Commerson's wild potato</name>
    <name type="synonym">Commerson's nightshade</name>
    <dbReference type="NCBI Taxonomy" id="4109"/>
    <lineage>
        <taxon>Eukaryota</taxon>
        <taxon>Viridiplantae</taxon>
        <taxon>Streptophyta</taxon>
        <taxon>Embryophyta</taxon>
        <taxon>Tracheophyta</taxon>
        <taxon>Spermatophyta</taxon>
        <taxon>Magnoliopsida</taxon>
        <taxon>eudicotyledons</taxon>
        <taxon>Gunneridae</taxon>
        <taxon>Pentapetalae</taxon>
        <taxon>asterids</taxon>
        <taxon>lamiids</taxon>
        <taxon>Solanales</taxon>
        <taxon>Solanaceae</taxon>
        <taxon>Solanoideae</taxon>
        <taxon>Solaneae</taxon>
        <taxon>Solanum</taxon>
    </lineage>
</organism>
<dbReference type="Gene3D" id="3.40.640.10">
    <property type="entry name" value="Type I PLP-dependent aspartate aminotransferase-like (Major domain)"/>
    <property type="match status" value="1"/>
</dbReference>
<comment type="caution">
    <text evidence="3">The sequence shown here is derived from an EMBL/GenBank/DDBJ whole genome shotgun (WGS) entry which is preliminary data.</text>
</comment>
<dbReference type="SUPFAM" id="SSF53383">
    <property type="entry name" value="PLP-dependent transferases"/>
    <property type="match status" value="1"/>
</dbReference>
<dbReference type="OrthoDB" id="2020362at2759"/>
<comment type="similarity">
    <text evidence="1">Belongs to the alliinase family.</text>
</comment>
<dbReference type="InterPro" id="IPR015422">
    <property type="entry name" value="PyrdxlP-dep_Trfase_small"/>
</dbReference>
<evidence type="ECO:0000313" key="3">
    <source>
        <dbReference type="EMBL" id="KAG5606256.1"/>
    </source>
</evidence>
<dbReference type="InterPro" id="IPR015424">
    <property type="entry name" value="PyrdxlP-dep_Trfase"/>
</dbReference>
<proteinExistence type="inferred from homology"/>
<dbReference type="InterPro" id="IPR006948">
    <property type="entry name" value="Alliinase_C"/>
</dbReference>
<name>A0A9J5Z2S2_SOLCO</name>
<dbReference type="AlphaFoldDB" id="A0A9J5Z2S2"/>
<evidence type="ECO:0000313" key="4">
    <source>
        <dbReference type="Proteomes" id="UP000824120"/>
    </source>
</evidence>
<sequence>MLFIISKRTSHVGSRISWALFKDKEVARKMTKFMDISTIVVSNSCLDFTLENFFEYSQSLMSDRWKMFRKVVTDNDLSVLQNCPLKYCLLRKDLCITP</sequence>
<dbReference type="GO" id="GO:0016846">
    <property type="term" value="F:carbon-sulfur lyase activity"/>
    <property type="evidence" value="ECO:0007669"/>
    <property type="project" value="InterPro"/>
</dbReference>
<evidence type="ECO:0000259" key="2">
    <source>
        <dbReference type="Pfam" id="PF04864"/>
    </source>
</evidence>
<feature type="domain" description="Alliinase C-terminal" evidence="2">
    <location>
        <begin position="1"/>
        <end position="89"/>
    </location>
</feature>
<dbReference type="EMBL" id="JACXVP010000005">
    <property type="protein sequence ID" value="KAG5606256.1"/>
    <property type="molecule type" value="Genomic_DNA"/>
</dbReference>